<evidence type="ECO:0000313" key="2">
    <source>
        <dbReference type="Proteomes" id="UP000031012"/>
    </source>
</evidence>
<dbReference type="EMBL" id="JHQK01000018">
    <property type="protein sequence ID" value="KHN65862.1"/>
    <property type="molecule type" value="Genomic_DNA"/>
</dbReference>
<name>A0A0B2U9T9_9GAMM</name>
<evidence type="ECO:0008006" key="3">
    <source>
        <dbReference type="Google" id="ProtNLM"/>
    </source>
</evidence>
<protein>
    <recommendedName>
        <fullName evidence="3">DUF2505 domain-containing protein</fullName>
    </recommendedName>
</protein>
<gene>
    <name evidence="1" type="ORF">DH17_05895</name>
</gene>
<dbReference type="AlphaFoldDB" id="A0A0B2U9T9"/>
<evidence type="ECO:0000313" key="1">
    <source>
        <dbReference type="EMBL" id="KHN65862.1"/>
    </source>
</evidence>
<comment type="caution">
    <text evidence="1">The sequence shown here is derived from an EMBL/GenBank/DDBJ whole genome shotgun (WGS) entry which is preliminary data.</text>
</comment>
<reference evidence="1 2" key="1">
    <citation type="submission" date="2014-03" db="EMBL/GenBank/DDBJ databases">
        <title>Genome sequence of the diesel-degrader and plant-growth promoter Acinetobacter oleivorans PF-1 isolated from the roots of poplar tree.</title>
        <authorList>
            <person name="Gkorezis P."/>
            <person name="van Hamme J."/>
            <person name="Rineau F."/>
            <person name="Vangronsveld J."/>
            <person name="Francetti A."/>
        </authorList>
    </citation>
    <scope>NUCLEOTIDE SEQUENCE [LARGE SCALE GENOMIC DNA]</scope>
    <source>
        <strain evidence="1 2">PF1</strain>
    </source>
</reference>
<accession>A0A0B2U9T9</accession>
<dbReference type="Pfam" id="PF10698">
    <property type="entry name" value="DUF2505"/>
    <property type="match status" value="1"/>
</dbReference>
<sequence length="168" mass="19128">MIFNMSKNFNSSTDSVWAVISNPNLTLEKYKSYGALSVNLTKFEIKDDISFINLVRKTNSLDNIVPNMLKKVLGSEQEIIQNSTWTRLSPDEIEVDVEIIIKGKPITCNAKGKITKLEENSCSYTLTYDVTSSFPLAGKLLCDFFKKETLKFSEFDYHFLNKCLNQEG</sequence>
<dbReference type="InterPro" id="IPR019639">
    <property type="entry name" value="DUF2505"/>
</dbReference>
<proteinExistence type="predicted"/>
<organism evidence="1 2">
    <name type="scientific">Acinetobacter oleivorans</name>
    <dbReference type="NCBI Taxonomy" id="1148157"/>
    <lineage>
        <taxon>Bacteria</taxon>
        <taxon>Pseudomonadati</taxon>
        <taxon>Pseudomonadota</taxon>
        <taxon>Gammaproteobacteria</taxon>
        <taxon>Moraxellales</taxon>
        <taxon>Moraxellaceae</taxon>
        <taxon>Acinetobacter</taxon>
    </lineage>
</organism>
<dbReference type="Proteomes" id="UP000031012">
    <property type="component" value="Unassembled WGS sequence"/>
</dbReference>